<dbReference type="Proteomes" id="UP000176479">
    <property type="component" value="Unassembled WGS sequence"/>
</dbReference>
<dbReference type="InterPro" id="IPR050845">
    <property type="entry name" value="Cu-binding_ET"/>
</dbReference>
<keyword evidence="3" id="KW-0186">Copper</keyword>
<sequence length="304" mass="32639">MKKTFLKNSLFFGALMLAALVGGCVIQKPAATNQPVNENQAAEADNNQDNSSATVSMPVPATETDLSPQNNSGQQGKAVLSSVDNKTKVVLTISGGPAGVAQPAHIHLNSCANIGSVKYPLNPVVNGQSETILNVSLGEILDQLPLAINVHKSAAQASIYVACGDLKKVQEMQVENQGSNNSGAAVNTNQAVNLNQNQQTPNNNENTNQGQASAEKTFNITARNFFYSTKEIRVKKGDKVKIVLFNQEGFHNWVIDEFQVATQIINANQTATVEFTANKTGIFEYYCSVDSHRQMGMVGKLIVE</sequence>
<dbReference type="InterPro" id="IPR033138">
    <property type="entry name" value="Cu_oxidase_CS"/>
</dbReference>
<feature type="chain" id="PRO_5009527472" description="Blue (type 1) copper domain-containing protein" evidence="5">
    <location>
        <begin position="31"/>
        <end position="304"/>
    </location>
</feature>
<dbReference type="SUPFAM" id="SSF49329">
    <property type="entry name" value="Cu,Zn superoxide dismutase-like"/>
    <property type="match status" value="1"/>
</dbReference>
<comment type="similarity">
    <text evidence="1">Belongs to the Cu-Zn superoxide dismutase family.</text>
</comment>
<feature type="compositionally biased region" description="Polar residues" evidence="4">
    <location>
        <begin position="64"/>
        <end position="75"/>
    </location>
</feature>
<keyword evidence="2" id="KW-0479">Metal-binding</keyword>
<organism evidence="7 8">
    <name type="scientific">Candidatus Nomurabacteria bacterium RIFCSPLOWO2_02_FULL_40_10</name>
    <dbReference type="NCBI Taxonomy" id="1801786"/>
    <lineage>
        <taxon>Bacteria</taxon>
        <taxon>Candidatus Nomuraibacteriota</taxon>
    </lineage>
</organism>
<dbReference type="GO" id="GO:0005507">
    <property type="term" value="F:copper ion binding"/>
    <property type="evidence" value="ECO:0007669"/>
    <property type="project" value="InterPro"/>
</dbReference>
<dbReference type="GO" id="GO:0006801">
    <property type="term" value="P:superoxide metabolic process"/>
    <property type="evidence" value="ECO:0007669"/>
    <property type="project" value="InterPro"/>
</dbReference>
<dbReference type="InterPro" id="IPR036423">
    <property type="entry name" value="SOD-like_Cu/Zn_dom_sf"/>
</dbReference>
<evidence type="ECO:0000256" key="3">
    <source>
        <dbReference type="ARBA" id="ARBA00023008"/>
    </source>
</evidence>
<protein>
    <recommendedName>
        <fullName evidence="6">Blue (type 1) copper domain-containing protein</fullName>
    </recommendedName>
</protein>
<feature type="signal peptide" evidence="5">
    <location>
        <begin position="1"/>
        <end position="30"/>
    </location>
</feature>
<comment type="caution">
    <text evidence="7">The sequence shown here is derived from an EMBL/GenBank/DDBJ whole genome shotgun (WGS) entry which is preliminary data.</text>
</comment>
<keyword evidence="5" id="KW-0732">Signal</keyword>
<evidence type="ECO:0000256" key="5">
    <source>
        <dbReference type="SAM" id="SignalP"/>
    </source>
</evidence>
<dbReference type="GO" id="GO:0009055">
    <property type="term" value="F:electron transfer activity"/>
    <property type="evidence" value="ECO:0007669"/>
    <property type="project" value="InterPro"/>
</dbReference>
<dbReference type="Gene3D" id="2.60.40.420">
    <property type="entry name" value="Cupredoxins - blue copper proteins"/>
    <property type="match status" value="1"/>
</dbReference>
<dbReference type="PROSITE" id="PS51257">
    <property type="entry name" value="PROKAR_LIPOPROTEIN"/>
    <property type="match status" value="1"/>
</dbReference>
<evidence type="ECO:0000313" key="8">
    <source>
        <dbReference type="Proteomes" id="UP000176479"/>
    </source>
</evidence>
<evidence type="ECO:0000256" key="1">
    <source>
        <dbReference type="ARBA" id="ARBA00010457"/>
    </source>
</evidence>
<dbReference type="InterPro" id="IPR008972">
    <property type="entry name" value="Cupredoxin"/>
</dbReference>
<dbReference type="PANTHER" id="PTHR38439:SF3">
    <property type="entry name" value="COPPER-RESISTANT CUPROPROTEIN COPI"/>
    <property type="match status" value="1"/>
</dbReference>
<dbReference type="Pfam" id="PF00127">
    <property type="entry name" value="Copper-bind"/>
    <property type="match status" value="1"/>
</dbReference>
<feature type="domain" description="Blue (type 1) copper" evidence="6">
    <location>
        <begin position="219"/>
        <end position="304"/>
    </location>
</feature>
<feature type="compositionally biased region" description="Low complexity" evidence="4">
    <location>
        <begin position="39"/>
        <end position="53"/>
    </location>
</feature>
<name>A0A1F6XW01_9BACT</name>
<evidence type="ECO:0000259" key="6">
    <source>
        <dbReference type="Pfam" id="PF00127"/>
    </source>
</evidence>
<proteinExistence type="inferred from homology"/>
<dbReference type="PROSITE" id="PS00079">
    <property type="entry name" value="MULTICOPPER_OXIDASE1"/>
    <property type="match status" value="1"/>
</dbReference>
<evidence type="ECO:0000313" key="7">
    <source>
        <dbReference type="EMBL" id="OGI98292.1"/>
    </source>
</evidence>
<dbReference type="PANTHER" id="PTHR38439">
    <property type="entry name" value="AURACYANIN-B"/>
    <property type="match status" value="1"/>
</dbReference>
<accession>A0A1F6XW01</accession>
<dbReference type="InterPro" id="IPR000923">
    <property type="entry name" value="BlueCu_1"/>
</dbReference>
<evidence type="ECO:0000256" key="2">
    <source>
        <dbReference type="ARBA" id="ARBA00022723"/>
    </source>
</evidence>
<dbReference type="SUPFAM" id="SSF49503">
    <property type="entry name" value="Cupredoxins"/>
    <property type="match status" value="1"/>
</dbReference>
<dbReference type="AlphaFoldDB" id="A0A1F6XW01"/>
<evidence type="ECO:0000256" key="4">
    <source>
        <dbReference type="SAM" id="MobiDB-lite"/>
    </source>
</evidence>
<dbReference type="EMBL" id="MFVK01000038">
    <property type="protein sequence ID" value="OGI98292.1"/>
    <property type="molecule type" value="Genomic_DNA"/>
</dbReference>
<feature type="region of interest" description="Disordered" evidence="4">
    <location>
        <begin position="39"/>
        <end position="79"/>
    </location>
</feature>
<reference evidence="7 8" key="1">
    <citation type="journal article" date="2016" name="Nat. Commun.">
        <title>Thousands of microbial genomes shed light on interconnected biogeochemical processes in an aquifer system.</title>
        <authorList>
            <person name="Anantharaman K."/>
            <person name="Brown C.T."/>
            <person name="Hug L.A."/>
            <person name="Sharon I."/>
            <person name="Castelle C.J."/>
            <person name="Probst A.J."/>
            <person name="Thomas B.C."/>
            <person name="Singh A."/>
            <person name="Wilkins M.J."/>
            <person name="Karaoz U."/>
            <person name="Brodie E.L."/>
            <person name="Williams K.H."/>
            <person name="Hubbard S.S."/>
            <person name="Banfield J.F."/>
        </authorList>
    </citation>
    <scope>NUCLEOTIDE SEQUENCE [LARGE SCALE GENOMIC DNA]</scope>
</reference>
<gene>
    <name evidence="7" type="ORF">A3H53_02235</name>
</gene>